<dbReference type="Proteomes" id="UP000070687">
    <property type="component" value="Unassembled WGS sequence"/>
</dbReference>
<dbReference type="Pfam" id="PF13614">
    <property type="entry name" value="AAA_31"/>
    <property type="match status" value="1"/>
</dbReference>
<dbReference type="RefSeq" id="WP_016637567.1">
    <property type="nucleotide sequence ID" value="NZ_KQ956830.1"/>
</dbReference>
<evidence type="ECO:0000256" key="1">
    <source>
        <dbReference type="ARBA" id="ARBA00006976"/>
    </source>
</evidence>
<dbReference type="PANTHER" id="PTHR13696">
    <property type="entry name" value="P-LOOP CONTAINING NUCLEOSIDE TRIPHOSPHATE HYDROLASE"/>
    <property type="match status" value="1"/>
</dbReference>
<dbReference type="OrthoDB" id="9815116at2"/>
<evidence type="ECO:0000313" key="5">
    <source>
        <dbReference type="EMBL" id="KXA22930.1"/>
    </source>
</evidence>
<gene>
    <name evidence="5" type="ORF">HMPREF3208_00160</name>
</gene>
<dbReference type="PATRIC" id="fig|2702.100.peg.149"/>
<accession>A0A133P342</accession>
<proteinExistence type="inferred from homology"/>
<reference evidence="5 6" key="1">
    <citation type="submission" date="2016-01" db="EMBL/GenBank/DDBJ databases">
        <authorList>
            <person name="Oliw E.H."/>
        </authorList>
    </citation>
    <scope>NUCLEOTIDE SEQUENCE [LARGE SCALE GENOMIC DNA]</scope>
    <source>
        <strain evidence="5 6">PSS_7772B</strain>
    </source>
</reference>
<dbReference type="EMBL" id="LRQB01000005">
    <property type="protein sequence ID" value="KXA22930.1"/>
    <property type="molecule type" value="Genomic_DNA"/>
</dbReference>
<comment type="similarity">
    <text evidence="1">Belongs to the ParA family.</text>
</comment>
<dbReference type="CDD" id="cd02042">
    <property type="entry name" value="ParAB_family"/>
    <property type="match status" value="1"/>
</dbReference>
<dbReference type="InterPro" id="IPR027417">
    <property type="entry name" value="P-loop_NTPase"/>
</dbReference>
<dbReference type="InterPro" id="IPR050678">
    <property type="entry name" value="DNA_Partitioning_ATPase"/>
</dbReference>
<evidence type="ECO:0000313" key="6">
    <source>
        <dbReference type="Proteomes" id="UP000070687"/>
    </source>
</evidence>
<dbReference type="SUPFAM" id="SSF52540">
    <property type="entry name" value="P-loop containing nucleoside triphosphate hydrolases"/>
    <property type="match status" value="1"/>
</dbReference>
<evidence type="ECO:0000259" key="4">
    <source>
        <dbReference type="Pfam" id="PF13614"/>
    </source>
</evidence>
<dbReference type="AlphaFoldDB" id="A0A133P342"/>
<organism evidence="5 6">
    <name type="scientific">Gardnerella vaginalis</name>
    <dbReference type="NCBI Taxonomy" id="2702"/>
    <lineage>
        <taxon>Bacteria</taxon>
        <taxon>Bacillati</taxon>
        <taxon>Actinomycetota</taxon>
        <taxon>Actinomycetes</taxon>
        <taxon>Bifidobacteriales</taxon>
        <taxon>Bifidobacteriaceae</taxon>
        <taxon>Gardnerella</taxon>
    </lineage>
</organism>
<evidence type="ECO:0000256" key="2">
    <source>
        <dbReference type="ARBA" id="ARBA00059092"/>
    </source>
</evidence>
<feature type="domain" description="AAA" evidence="4">
    <location>
        <begin position="45"/>
        <end position="223"/>
    </location>
</feature>
<evidence type="ECO:0000256" key="3">
    <source>
        <dbReference type="SAM" id="Coils"/>
    </source>
</evidence>
<dbReference type="Gene3D" id="3.40.50.300">
    <property type="entry name" value="P-loop containing nucleotide triphosphate hydrolases"/>
    <property type="match status" value="1"/>
</dbReference>
<dbReference type="FunFam" id="3.40.50.300:FF:000285">
    <property type="entry name" value="Sporulation initiation inhibitor Soj"/>
    <property type="match status" value="1"/>
</dbReference>
<comment type="caution">
    <text evidence="5">The sequence shown here is derived from an EMBL/GenBank/DDBJ whole genome shotgun (WGS) entry which is preliminary data.</text>
</comment>
<sequence>MESAAETIQRIFGDSKSSLGIELADLTSRFHALEQATYPKPEKTRFIAVANQKGGVGKTSSAVNLAAAMAISGSRVLVIDMDPQGNASTAFNVPHASGDSSVYDVIEGRKSIAEVKCACPDINGLDVVPASIDLSGAELELADIDNRNNLLKDAIESYLDNCADHYDYVFIDCPPSLGLLVINAMCAAQEMLIPIQAEYYALEGLGQLIRTIGLVQEHYNPILVVSTMLVTMFDKRTLLGREVFQEVKNHYPNIVLETTIPRTVKIPEAPSFNQSVITYDPRGAGAISYREAALEIAKRSKTVLSVIAAKKDANQQK</sequence>
<keyword evidence="3" id="KW-0175">Coiled coil</keyword>
<dbReference type="InterPro" id="IPR025669">
    <property type="entry name" value="AAA_dom"/>
</dbReference>
<dbReference type="PANTHER" id="PTHR13696:SF52">
    <property type="entry name" value="PARA FAMILY PROTEIN CT_582"/>
    <property type="match status" value="1"/>
</dbReference>
<feature type="coiled-coil region" evidence="3">
    <location>
        <begin position="134"/>
        <end position="161"/>
    </location>
</feature>
<comment type="function">
    <text evidence="2">May play a role in septum formation.</text>
</comment>
<name>A0A133P342_GARVA</name>
<protein>
    <submittedName>
        <fullName evidence="5">Sporulation initiation inhibitor protein Soj family protein</fullName>
    </submittedName>
</protein>